<dbReference type="AlphaFoldDB" id="A0A645A2A0"/>
<dbReference type="EMBL" id="VSSQ01010287">
    <property type="protein sequence ID" value="MPM43924.1"/>
    <property type="molecule type" value="Genomic_DNA"/>
</dbReference>
<accession>A0A645A2A0</accession>
<gene>
    <name evidence="1" type="ORF">SDC9_90602</name>
</gene>
<protein>
    <submittedName>
        <fullName evidence="1">Uncharacterized protein</fullName>
    </submittedName>
</protein>
<proteinExistence type="predicted"/>
<name>A0A645A2A0_9ZZZZ</name>
<organism evidence="1">
    <name type="scientific">bioreactor metagenome</name>
    <dbReference type="NCBI Taxonomy" id="1076179"/>
    <lineage>
        <taxon>unclassified sequences</taxon>
        <taxon>metagenomes</taxon>
        <taxon>ecological metagenomes</taxon>
    </lineage>
</organism>
<sequence>MPDIHLIVGAGEQNTVFKRHLRPVDQRLIPAANGIVVHNGNMHDVQLVFDAARIMRVPVILQFAVRVGIVQLVRKKRRYVRRPVRLAIPEVDDSMRLSHRIMLHMIAADILRGGFPVRGNKPAGARLVKLQPVKRALNAVSLHHARAERRAAMGTLIRHTAEHAVFVPKEREFKIHPLRGDDAIFPNRFGWQYGIPLVLNHCGILLLSAVKMKI</sequence>
<evidence type="ECO:0000313" key="1">
    <source>
        <dbReference type="EMBL" id="MPM43924.1"/>
    </source>
</evidence>
<comment type="caution">
    <text evidence="1">The sequence shown here is derived from an EMBL/GenBank/DDBJ whole genome shotgun (WGS) entry which is preliminary data.</text>
</comment>
<reference evidence="1" key="1">
    <citation type="submission" date="2019-08" db="EMBL/GenBank/DDBJ databases">
        <authorList>
            <person name="Kucharzyk K."/>
            <person name="Murdoch R.W."/>
            <person name="Higgins S."/>
            <person name="Loffler F."/>
        </authorList>
    </citation>
    <scope>NUCLEOTIDE SEQUENCE</scope>
</reference>